<dbReference type="Gene3D" id="3.10.450.50">
    <property type="match status" value="1"/>
</dbReference>
<keyword evidence="7" id="KW-1185">Reference proteome</keyword>
<evidence type="ECO:0000256" key="4">
    <source>
        <dbReference type="PIRSR" id="PIRSR024851-51"/>
    </source>
</evidence>
<comment type="caution">
    <text evidence="6">The sequence shown here is derived from an EMBL/GenBank/DDBJ whole genome shotgun (WGS) entry which is preliminary data.</text>
</comment>
<dbReference type="PIRSF" id="PIRSF024851">
    <property type="entry name" value="SCD1"/>
    <property type="match status" value="1"/>
</dbReference>
<reference evidence="6" key="2">
    <citation type="submission" date="2023-05" db="EMBL/GenBank/DDBJ databases">
        <authorList>
            <consortium name="Lawrence Berkeley National Laboratory"/>
            <person name="Steindorff A."/>
            <person name="Hensen N."/>
            <person name="Bonometti L."/>
            <person name="Westerberg I."/>
            <person name="Brannstrom I.O."/>
            <person name="Guillou S."/>
            <person name="Cros-Aarteil S."/>
            <person name="Calhoun S."/>
            <person name="Haridas S."/>
            <person name="Kuo A."/>
            <person name="Mondo S."/>
            <person name="Pangilinan J."/>
            <person name="Riley R."/>
            <person name="Labutti K."/>
            <person name="Andreopoulos B."/>
            <person name="Lipzen A."/>
            <person name="Chen C."/>
            <person name="Yanf M."/>
            <person name="Daum C."/>
            <person name="Ng V."/>
            <person name="Clum A."/>
            <person name="Ohm R."/>
            <person name="Martin F."/>
            <person name="Silar P."/>
            <person name="Natvig D."/>
            <person name="Lalanne C."/>
            <person name="Gautier V."/>
            <person name="Ament-Velasquez S.L."/>
            <person name="Kruys A."/>
            <person name="Hutchinson M.I."/>
            <person name="Powell A.J."/>
            <person name="Barry K."/>
            <person name="Miller A.N."/>
            <person name="Grigoriev I.V."/>
            <person name="Debuchy R."/>
            <person name="Gladieux P."/>
            <person name="Thoren M.H."/>
            <person name="Johannesson H."/>
        </authorList>
    </citation>
    <scope>NUCLEOTIDE SEQUENCE</scope>
    <source>
        <strain evidence="6">CBS 532.94</strain>
    </source>
</reference>
<feature type="active site" evidence="3">
    <location>
        <position position="100"/>
    </location>
</feature>
<dbReference type="Proteomes" id="UP001303760">
    <property type="component" value="Unassembled WGS sequence"/>
</dbReference>
<evidence type="ECO:0000259" key="5">
    <source>
        <dbReference type="Pfam" id="PF02982"/>
    </source>
</evidence>
<dbReference type="InterPro" id="IPR032710">
    <property type="entry name" value="NTF2-like_dom_sf"/>
</dbReference>
<proteinExistence type="inferred from homology"/>
<sequence length="154" mass="17829">MPNTDVLGCQAAFFELAESFDTKDWDRLAQCIAPTLYVDYRQVIGKLWESMPAEQFVTVASNPNFLGNRRIKTQHFIGTARWVKTSDDAITGYHQMRVAHQKYKDDELTEVLCKGHCHGKATVQYRRVDGVWKLAGMEPDIRWTEGEYDKIFQH</sequence>
<dbReference type="AlphaFoldDB" id="A0AAN7HAR7"/>
<dbReference type="EMBL" id="MU860379">
    <property type="protein sequence ID" value="KAK4234365.1"/>
    <property type="molecule type" value="Genomic_DNA"/>
</dbReference>
<dbReference type="InterPro" id="IPR004235">
    <property type="entry name" value="Scytalone_dehydratase"/>
</dbReference>
<protein>
    <submittedName>
        <fullName evidence="6">Scytalone dehydratase</fullName>
    </submittedName>
</protein>
<dbReference type="SUPFAM" id="SSF54427">
    <property type="entry name" value="NTF2-like"/>
    <property type="match status" value="1"/>
</dbReference>
<comment type="similarity">
    <text evidence="1">Belongs to the scytalone dehydratase family.</text>
</comment>
<keyword evidence="2" id="KW-0456">Lyase</keyword>
<evidence type="ECO:0000256" key="2">
    <source>
        <dbReference type="ARBA" id="ARBA00023239"/>
    </source>
</evidence>
<dbReference type="GO" id="GO:0030411">
    <property type="term" value="F:scytalone dehydratase activity"/>
    <property type="evidence" value="ECO:0007669"/>
    <property type="project" value="InterPro"/>
</dbReference>
<dbReference type="InterPro" id="IPR049884">
    <property type="entry name" value="Scytalone_dh"/>
</dbReference>
<accession>A0AAN7HAR7</accession>
<organism evidence="6 7">
    <name type="scientific">Achaetomium macrosporum</name>
    <dbReference type="NCBI Taxonomy" id="79813"/>
    <lineage>
        <taxon>Eukaryota</taxon>
        <taxon>Fungi</taxon>
        <taxon>Dikarya</taxon>
        <taxon>Ascomycota</taxon>
        <taxon>Pezizomycotina</taxon>
        <taxon>Sordariomycetes</taxon>
        <taxon>Sordariomycetidae</taxon>
        <taxon>Sordariales</taxon>
        <taxon>Chaetomiaceae</taxon>
        <taxon>Achaetomium</taxon>
    </lineage>
</organism>
<reference evidence="6" key="1">
    <citation type="journal article" date="2023" name="Mol. Phylogenet. Evol.">
        <title>Genome-scale phylogeny and comparative genomics of the fungal order Sordariales.</title>
        <authorList>
            <person name="Hensen N."/>
            <person name="Bonometti L."/>
            <person name="Westerberg I."/>
            <person name="Brannstrom I.O."/>
            <person name="Guillou S."/>
            <person name="Cros-Aarteil S."/>
            <person name="Calhoun S."/>
            <person name="Haridas S."/>
            <person name="Kuo A."/>
            <person name="Mondo S."/>
            <person name="Pangilinan J."/>
            <person name="Riley R."/>
            <person name="LaButti K."/>
            <person name="Andreopoulos B."/>
            <person name="Lipzen A."/>
            <person name="Chen C."/>
            <person name="Yan M."/>
            <person name="Daum C."/>
            <person name="Ng V."/>
            <person name="Clum A."/>
            <person name="Steindorff A."/>
            <person name="Ohm R.A."/>
            <person name="Martin F."/>
            <person name="Silar P."/>
            <person name="Natvig D.O."/>
            <person name="Lalanne C."/>
            <person name="Gautier V."/>
            <person name="Ament-Velasquez S.L."/>
            <person name="Kruys A."/>
            <person name="Hutchinson M.I."/>
            <person name="Powell A.J."/>
            <person name="Barry K."/>
            <person name="Miller A.N."/>
            <person name="Grigoriev I.V."/>
            <person name="Debuchy R."/>
            <person name="Gladieux P."/>
            <person name="Hiltunen Thoren M."/>
            <person name="Johannesson H."/>
        </authorList>
    </citation>
    <scope>NUCLEOTIDE SEQUENCE</scope>
    <source>
        <strain evidence="6">CBS 532.94</strain>
    </source>
</reference>
<feature type="active site" evidence="3">
    <location>
        <position position="75"/>
    </location>
</feature>
<feature type="binding site" evidence="4">
    <location>
        <position position="40"/>
    </location>
    <ligand>
        <name>substrate</name>
    </ligand>
</feature>
<dbReference type="Pfam" id="PF02982">
    <property type="entry name" value="Scytalone_dh"/>
    <property type="match status" value="1"/>
</dbReference>
<evidence type="ECO:0000313" key="7">
    <source>
        <dbReference type="Proteomes" id="UP001303760"/>
    </source>
</evidence>
<name>A0AAN7HAR7_9PEZI</name>
<evidence type="ECO:0000256" key="3">
    <source>
        <dbReference type="PIRSR" id="PIRSR024851-50"/>
    </source>
</evidence>
<evidence type="ECO:0000313" key="6">
    <source>
        <dbReference type="EMBL" id="KAK4234365.1"/>
    </source>
</evidence>
<evidence type="ECO:0000256" key="1">
    <source>
        <dbReference type="ARBA" id="ARBA00008584"/>
    </source>
</evidence>
<gene>
    <name evidence="6" type="ORF">C8A03DRAFT_18715</name>
</gene>
<dbReference type="GO" id="GO:0006582">
    <property type="term" value="P:melanin metabolic process"/>
    <property type="evidence" value="ECO:0007669"/>
    <property type="project" value="InterPro"/>
</dbReference>
<feature type="domain" description="Scytalone dehydratase-like" evidence="5">
    <location>
        <begin position="4"/>
        <end position="153"/>
    </location>
</feature>